<name>A0A6L2MKR6_TANCI</name>
<feature type="domain" description="Integrase catalytic" evidence="3">
    <location>
        <begin position="1010"/>
        <end position="1130"/>
    </location>
</feature>
<dbReference type="InterPro" id="IPR012337">
    <property type="entry name" value="RNaseH-like_sf"/>
</dbReference>
<dbReference type="Gene3D" id="3.30.420.10">
    <property type="entry name" value="Ribonuclease H-like superfamily/Ribonuclease H"/>
    <property type="match status" value="1"/>
</dbReference>
<feature type="region of interest" description="Disordered" evidence="2">
    <location>
        <begin position="336"/>
        <end position="368"/>
    </location>
</feature>
<feature type="compositionally biased region" description="Polar residues" evidence="2">
    <location>
        <begin position="265"/>
        <end position="286"/>
    </location>
</feature>
<dbReference type="PROSITE" id="PS50994">
    <property type="entry name" value="INTEGRASE"/>
    <property type="match status" value="1"/>
</dbReference>
<gene>
    <name evidence="4" type="ORF">Tci_046298</name>
</gene>
<sequence length="1429" mass="163828">MADPSEGGGLEVQDDREVAPPPLTKEHIEGHLSVLRNIFDKVTSIKGKLKEIQIRIDSDPHDAQLREDESKCLQENNAYVHRVLKSENLKSRINHVRDSGEICFKEEVSNQFVKHFQKFLGNVVPADKVVPVSKGSSETTTERYMENYKNVSQDIRDQINAEAEAVQIILTGIDNDIYSTVDACPNACEMCKAIKRLKQGKSINVQDLETNLYWEFRKFTSRDVLTSTTTRMAKHQNEVNEIRAERLARTANPLALVAQQQPVYHPQNHPSHYTQNSSSKSQQAATKNRGKAIVNSPPPIYDQEPSMVAEDDEMSKDKEIDKLMALISLSSKKIYKPTNNNLRTSSNTSRTNQDNSPRINRGTGYDNQRIGNVARARETVDQELKAHYMYMAQIQENDDDDNLANERNLLASLTEKLKCEIDDSKNRNKFLETSNKVLVDKLKGEIEDFKNKNKSLESSNNRFKEANNELSKTNELMYKDLKKFQAELDKRNDVKYASKVEIDCAKAKGDLISYKMEFQKSFNKYTQKINDINQTISKIKKELSADQETISILSQAKEAQIKLYKTREDKELDKLAPESDEVIHLEKESRSKLSDLIRLFDYEKLNNLYDLFVPQREKSSAERYFLDRSKMSHTPVNNENSKEFFNKQTTLLEKRMDESIPYDQKCKSSKELFKIKRSVAMIFDGMERCKQTIAKRTYFGHIDLFIQNTIEANLCPEIQRINADLDKFYVCLKEEMVANLRYFNSLELEECTNFTQSPLKLEQHSCLMILEKTNKRVSFSTRVIPPTSVSRPQLKSNPMEDRVMLNNSQGKKQEVEDHRRNVKFSKNITSVTACNDSLNAKTLNVNFVCVTCGKCVLNEKHDMCVLKSLNGVNSRTKMPMAVLVSSREPKRIVNQSVAKPFWRTVALESTNQKPRNITRKLYEHVSKACSWWYPKLTPPGYKWKPKSKIGNVNLNLVEIILFIVDSGCSKHVTGNLKLLINFVEKFLGTVKFGNDQIAPILCYGDLNDIVIGLPKLKFVKDHICSSCKLGKAKGKSFQTKTTPSSKRRYTWTHFLRSKDETPEVLIDFLRLVQRGPHAQVKTVRTDKGTEFLNKTLHAYFSSEGINHQTFVARTPEQNGIVERRNRTLVEAAQTMLSATKVPLDGENLDKMKEKGDACIFVGYFTQSRAYREELHQFDRLDVWELVDRPLCKNVINLKWLWKNKRDEKNTVIRNKSRLVAKGYAQKEGVDFEESFAPVARLEAEEVYVNQPDGFVDPYHPDKVYRLKKALYGLKQAPRAWYDELSNFLVSKGFSKDSDYAGCLDSRKSTSGGIQFLGGDKLVSWSSKKQDCTSMSSAEAEYVSLSACCTQVLWMRTQLTDYGFHFDKIPMYCDSKAAIAISCNLVQHSLSKHIDVSITSSKKRFKYLVRRLGMRCLTLRELKVLANESA</sequence>
<comment type="caution">
    <text evidence="4">The sequence shown here is derived from an EMBL/GenBank/DDBJ whole genome shotgun (WGS) entry which is preliminary data.</text>
</comment>
<dbReference type="PANTHER" id="PTHR11439:SF509">
    <property type="entry name" value="RNA-DIRECTED DNA POLYMERASE"/>
    <property type="match status" value="1"/>
</dbReference>
<dbReference type="InterPro" id="IPR001584">
    <property type="entry name" value="Integrase_cat-core"/>
</dbReference>
<reference evidence="4" key="1">
    <citation type="journal article" date="2019" name="Sci. Rep.">
        <title>Draft genome of Tanacetum cinerariifolium, the natural source of mosquito coil.</title>
        <authorList>
            <person name="Yamashiro T."/>
            <person name="Shiraishi A."/>
            <person name="Satake H."/>
            <person name="Nakayama K."/>
        </authorList>
    </citation>
    <scope>NUCLEOTIDE SEQUENCE</scope>
</reference>
<feature type="compositionally biased region" description="Basic and acidic residues" evidence="2">
    <location>
        <begin position="13"/>
        <end position="23"/>
    </location>
</feature>
<dbReference type="Pfam" id="PF07727">
    <property type="entry name" value="RVT_2"/>
    <property type="match status" value="2"/>
</dbReference>
<dbReference type="InterPro" id="IPR013103">
    <property type="entry name" value="RVT_2"/>
</dbReference>
<feature type="region of interest" description="Disordered" evidence="2">
    <location>
        <begin position="1"/>
        <end position="23"/>
    </location>
</feature>
<evidence type="ECO:0000259" key="3">
    <source>
        <dbReference type="PROSITE" id="PS50994"/>
    </source>
</evidence>
<protein>
    <submittedName>
        <fullName evidence="4">Gag-Pol polyprotein</fullName>
    </submittedName>
</protein>
<dbReference type="SUPFAM" id="SSF53098">
    <property type="entry name" value="Ribonuclease H-like"/>
    <property type="match status" value="1"/>
</dbReference>
<dbReference type="EMBL" id="BKCJ010006863">
    <property type="protein sequence ID" value="GEU74320.1"/>
    <property type="molecule type" value="Genomic_DNA"/>
</dbReference>
<feature type="compositionally biased region" description="Gly residues" evidence="2">
    <location>
        <begin position="1"/>
        <end position="10"/>
    </location>
</feature>
<feature type="region of interest" description="Disordered" evidence="2">
    <location>
        <begin position="265"/>
        <end position="312"/>
    </location>
</feature>
<evidence type="ECO:0000256" key="2">
    <source>
        <dbReference type="SAM" id="MobiDB-lite"/>
    </source>
</evidence>
<accession>A0A6L2MKR6</accession>
<proteinExistence type="predicted"/>
<feature type="compositionally biased region" description="Low complexity" evidence="2">
    <location>
        <begin position="338"/>
        <end position="356"/>
    </location>
</feature>
<organism evidence="4">
    <name type="scientific">Tanacetum cinerariifolium</name>
    <name type="common">Dalmatian daisy</name>
    <name type="synonym">Chrysanthemum cinerariifolium</name>
    <dbReference type="NCBI Taxonomy" id="118510"/>
    <lineage>
        <taxon>Eukaryota</taxon>
        <taxon>Viridiplantae</taxon>
        <taxon>Streptophyta</taxon>
        <taxon>Embryophyta</taxon>
        <taxon>Tracheophyta</taxon>
        <taxon>Spermatophyta</taxon>
        <taxon>Magnoliopsida</taxon>
        <taxon>eudicotyledons</taxon>
        <taxon>Gunneridae</taxon>
        <taxon>Pentapetalae</taxon>
        <taxon>asterids</taxon>
        <taxon>campanulids</taxon>
        <taxon>Asterales</taxon>
        <taxon>Asteraceae</taxon>
        <taxon>Asteroideae</taxon>
        <taxon>Anthemideae</taxon>
        <taxon>Anthemidinae</taxon>
        <taxon>Tanacetum</taxon>
    </lineage>
</organism>
<dbReference type="GO" id="GO:0015074">
    <property type="term" value="P:DNA integration"/>
    <property type="evidence" value="ECO:0007669"/>
    <property type="project" value="InterPro"/>
</dbReference>
<dbReference type="GO" id="GO:0003676">
    <property type="term" value="F:nucleic acid binding"/>
    <property type="evidence" value="ECO:0007669"/>
    <property type="project" value="InterPro"/>
</dbReference>
<dbReference type="InterPro" id="IPR036397">
    <property type="entry name" value="RNaseH_sf"/>
</dbReference>
<keyword evidence="1" id="KW-0175">Coiled coil</keyword>
<dbReference type="PANTHER" id="PTHR11439">
    <property type="entry name" value="GAG-POL-RELATED RETROTRANSPOSON"/>
    <property type="match status" value="1"/>
</dbReference>
<feature type="coiled-coil region" evidence="1">
    <location>
        <begin position="414"/>
        <end position="476"/>
    </location>
</feature>
<evidence type="ECO:0000256" key="1">
    <source>
        <dbReference type="SAM" id="Coils"/>
    </source>
</evidence>
<dbReference type="CDD" id="cd09272">
    <property type="entry name" value="RNase_HI_RT_Ty1"/>
    <property type="match status" value="1"/>
</dbReference>
<evidence type="ECO:0000313" key="4">
    <source>
        <dbReference type="EMBL" id="GEU74320.1"/>
    </source>
</evidence>